<protein>
    <submittedName>
        <fullName evidence="1">Uncharacterized protein</fullName>
    </submittedName>
</protein>
<gene>
    <name evidence="1" type="ORF">AAFF_G00385850</name>
</gene>
<proteinExistence type="predicted"/>
<dbReference type="AlphaFoldDB" id="A0AAD7WMD7"/>
<accession>A0AAD7WMD7</accession>
<dbReference type="PANTHER" id="PTHR31025:SF27">
    <property type="entry name" value="SI:CH211-193K19.2-RELATED"/>
    <property type="match status" value="1"/>
</dbReference>
<reference evidence="1" key="1">
    <citation type="journal article" date="2023" name="Science">
        <title>Genome structures resolve the early diversification of teleost fishes.</title>
        <authorList>
            <person name="Parey E."/>
            <person name="Louis A."/>
            <person name="Montfort J."/>
            <person name="Bouchez O."/>
            <person name="Roques C."/>
            <person name="Iampietro C."/>
            <person name="Lluch J."/>
            <person name="Castinel A."/>
            <person name="Donnadieu C."/>
            <person name="Desvignes T."/>
            <person name="Floi Bucao C."/>
            <person name="Jouanno E."/>
            <person name="Wen M."/>
            <person name="Mejri S."/>
            <person name="Dirks R."/>
            <person name="Jansen H."/>
            <person name="Henkel C."/>
            <person name="Chen W.J."/>
            <person name="Zahm M."/>
            <person name="Cabau C."/>
            <person name="Klopp C."/>
            <person name="Thompson A.W."/>
            <person name="Robinson-Rechavi M."/>
            <person name="Braasch I."/>
            <person name="Lecointre G."/>
            <person name="Bobe J."/>
            <person name="Postlethwait J.H."/>
            <person name="Berthelot C."/>
            <person name="Roest Crollius H."/>
            <person name="Guiguen Y."/>
        </authorList>
    </citation>
    <scope>NUCLEOTIDE SEQUENCE</scope>
    <source>
        <strain evidence="1">NC1722</strain>
    </source>
</reference>
<evidence type="ECO:0000313" key="1">
    <source>
        <dbReference type="EMBL" id="KAJ8401354.1"/>
    </source>
</evidence>
<dbReference type="Proteomes" id="UP001221898">
    <property type="component" value="Unassembled WGS sequence"/>
</dbReference>
<sequence length="181" mass="20864">MNNLNVADWQCKECGISVSSRRQEVVEQKPMIADFKNRWPELFQVIEVDIDLKRDRILKSLCVYLNEDSEAFVKEYLDCTVSVAEEDMLQTVMGIYVVRKAGAKDNNAEDVGIVMEGVSVLNNLATVYNAFIMLFGLIYALDLSFPVELKYTFEFFQKILMELDGHKLTRKLQQLNIKMFA</sequence>
<evidence type="ECO:0000313" key="2">
    <source>
        <dbReference type="Proteomes" id="UP001221898"/>
    </source>
</evidence>
<comment type="caution">
    <text evidence="1">The sequence shown here is derived from an EMBL/GenBank/DDBJ whole genome shotgun (WGS) entry which is preliminary data.</text>
</comment>
<dbReference type="EMBL" id="JAINUG010000071">
    <property type="protein sequence ID" value="KAJ8401354.1"/>
    <property type="molecule type" value="Genomic_DNA"/>
</dbReference>
<name>A0AAD7WMD7_9TELE</name>
<organism evidence="1 2">
    <name type="scientific">Aldrovandia affinis</name>
    <dbReference type="NCBI Taxonomy" id="143900"/>
    <lineage>
        <taxon>Eukaryota</taxon>
        <taxon>Metazoa</taxon>
        <taxon>Chordata</taxon>
        <taxon>Craniata</taxon>
        <taxon>Vertebrata</taxon>
        <taxon>Euteleostomi</taxon>
        <taxon>Actinopterygii</taxon>
        <taxon>Neopterygii</taxon>
        <taxon>Teleostei</taxon>
        <taxon>Notacanthiformes</taxon>
        <taxon>Halosauridae</taxon>
        <taxon>Aldrovandia</taxon>
    </lineage>
</organism>
<dbReference type="PANTHER" id="PTHR31025">
    <property type="entry name" value="SI:CH211-196P9.1-RELATED"/>
    <property type="match status" value="1"/>
</dbReference>
<keyword evidence="2" id="KW-1185">Reference proteome</keyword>